<reference evidence="1 2" key="1">
    <citation type="submission" date="2019-08" db="EMBL/GenBank/DDBJ databases">
        <title>In-depth cultivation of the pig gut microbiome towards novel bacterial diversity and tailored functional studies.</title>
        <authorList>
            <person name="Wylensek D."/>
            <person name="Hitch T.C.A."/>
            <person name="Clavel T."/>
        </authorList>
    </citation>
    <scope>NUCLEOTIDE SEQUENCE [LARGE SCALE GENOMIC DNA]</scope>
    <source>
        <strain evidence="1 2">WCA-389-WT-23D1</strain>
    </source>
</reference>
<evidence type="ECO:0000313" key="2">
    <source>
        <dbReference type="Proteomes" id="UP000429958"/>
    </source>
</evidence>
<name>A0A7X2NPH7_9CLOT</name>
<organism evidence="1 2">
    <name type="scientific">Clostridium porci</name>
    <dbReference type="NCBI Taxonomy" id="2605778"/>
    <lineage>
        <taxon>Bacteria</taxon>
        <taxon>Bacillati</taxon>
        <taxon>Bacillota</taxon>
        <taxon>Clostridia</taxon>
        <taxon>Eubacteriales</taxon>
        <taxon>Clostridiaceae</taxon>
        <taxon>Clostridium</taxon>
    </lineage>
</organism>
<proteinExistence type="predicted"/>
<dbReference type="AlphaFoldDB" id="A0A7X2NPH7"/>
<evidence type="ECO:0000313" key="1">
    <source>
        <dbReference type="EMBL" id="MSS38113.1"/>
    </source>
</evidence>
<dbReference type="RefSeq" id="WP_154473554.1">
    <property type="nucleotide sequence ID" value="NZ_DBEWUL010000218.1"/>
</dbReference>
<accession>A0A7X2NPH7</accession>
<protein>
    <submittedName>
        <fullName evidence="1">Uncharacterized protein</fullName>
    </submittedName>
</protein>
<dbReference type="EMBL" id="VUMD01000018">
    <property type="protein sequence ID" value="MSS38113.1"/>
    <property type="molecule type" value="Genomic_DNA"/>
</dbReference>
<sequence length="60" mass="6671">MGTMATRMDRRGAGVQGSEDPYLWACLNHYGLVEELRAGTVTYMYESMERVTGASLLVKP</sequence>
<keyword evidence="2" id="KW-1185">Reference proteome</keyword>
<gene>
    <name evidence="1" type="ORF">FYJ39_16615</name>
</gene>
<comment type="caution">
    <text evidence="1">The sequence shown here is derived from an EMBL/GenBank/DDBJ whole genome shotgun (WGS) entry which is preliminary data.</text>
</comment>
<dbReference type="Proteomes" id="UP000429958">
    <property type="component" value="Unassembled WGS sequence"/>
</dbReference>